<dbReference type="InterPro" id="IPR002052">
    <property type="entry name" value="DNA_methylase_N6_adenine_CS"/>
</dbReference>
<dbReference type="STRING" id="393762.SAMN05660472_02858"/>
<evidence type="ECO:0000256" key="3">
    <source>
        <dbReference type="ARBA" id="ARBA00022679"/>
    </source>
</evidence>
<dbReference type="RefSeq" id="WP_090554818.1">
    <property type="nucleotide sequence ID" value="NZ_FNFP01000011.1"/>
</dbReference>
<dbReference type="InterPro" id="IPR002295">
    <property type="entry name" value="N4/N6-MTase_EcoPI_Mod-like"/>
</dbReference>
<dbReference type="Gene3D" id="3.40.50.150">
    <property type="entry name" value="Vaccinia Virus protein VP39"/>
    <property type="match status" value="1"/>
</dbReference>
<keyword evidence="8" id="KW-1185">Reference proteome</keyword>
<dbReference type="InterPro" id="IPR029063">
    <property type="entry name" value="SAM-dependent_MTases_sf"/>
</dbReference>
<keyword evidence="5" id="KW-0680">Restriction system</keyword>
<comment type="similarity">
    <text evidence="1">Belongs to the N(4)/N(6)-methyltransferase family.</text>
</comment>
<evidence type="ECO:0000256" key="4">
    <source>
        <dbReference type="ARBA" id="ARBA00022691"/>
    </source>
</evidence>
<evidence type="ECO:0000313" key="7">
    <source>
        <dbReference type="EMBL" id="SDL24055.1"/>
    </source>
</evidence>
<feature type="domain" description="ParB-like N-terminal" evidence="6">
    <location>
        <begin position="4"/>
        <end position="92"/>
    </location>
</feature>
<dbReference type="InterPro" id="IPR003115">
    <property type="entry name" value="ParB_N"/>
</dbReference>
<dbReference type="Pfam" id="PF02195">
    <property type="entry name" value="ParB_N"/>
    <property type="match status" value="1"/>
</dbReference>
<reference evidence="7 8" key="1">
    <citation type="submission" date="2016-10" db="EMBL/GenBank/DDBJ databases">
        <authorList>
            <person name="de Groot N.N."/>
        </authorList>
    </citation>
    <scope>NUCLEOTIDE SEQUENCE [LARGE SCALE GENOMIC DNA]</scope>
    <source>
        <strain evidence="7 8">DSM 18346</strain>
    </source>
</reference>
<dbReference type="InterPro" id="IPR015840">
    <property type="entry name" value="DNA_MeTrfase_ParB"/>
</dbReference>
<evidence type="ECO:0000313" key="8">
    <source>
        <dbReference type="Proteomes" id="UP000198718"/>
    </source>
</evidence>
<evidence type="ECO:0000256" key="2">
    <source>
        <dbReference type="ARBA" id="ARBA00022603"/>
    </source>
</evidence>
<keyword evidence="3" id="KW-0808">Transferase</keyword>
<dbReference type="Pfam" id="PF01555">
    <property type="entry name" value="N6_N4_Mtase"/>
    <property type="match status" value="1"/>
</dbReference>
<dbReference type="AlphaFoldDB" id="A0A1G9IGC2"/>
<sequence length="423" mass="48706">MEFKKINIADLKHAEYNPRVDLKPGDREFEKIKKSIEEFGYVEPIIVNSDMTIIGGHQRSKVLKELGYTGVDCIVIEVDKTKEKALNIALNKITGGWDEEKLSQLLDDLRLEEYNVELTGFDWSEAEKLFDEHMPTDGSESGENPDDDFEIELPEEPISKLGDVWILGKHRLVVGDSTKEEDVEKLMREDRADMVFTDPPWNVNYGAVSEGNAQGYKPRTILNDFMGTEDFKEFMNGAFKIMNKFSKEGAMTYVVMSAQEWGNMMLTLSMNDYHWSSTVIWNKDSLVLSRKYYHTKYEPIWYGWKEGQARLHPLGDRKQSDVWDIPRPKVSELHPTMKPVDLVIRAIKNSSDMKDIVLDLFGGSGTTLIACEETDRICRMMELDPKYADVIVNRYIEKVGSSDDVAVLRSENKINYKNLEFYN</sequence>
<keyword evidence="4" id="KW-0949">S-adenosyl-L-methionine</keyword>
<organism evidence="7 8">
    <name type="scientific">Natronincola ferrireducens</name>
    <dbReference type="NCBI Taxonomy" id="393762"/>
    <lineage>
        <taxon>Bacteria</taxon>
        <taxon>Bacillati</taxon>
        <taxon>Bacillota</taxon>
        <taxon>Clostridia</taxon>
        <taxon>Peptostreptococcales</taxon>
        <taxon>Natronincolaceae</taxon>
        <taxon>Natronincola</taxon>
    </lineage>
</organism>
<name>A0A1G9IGC2_9FIRM</name>
<dbReference type="GO" id="GO:0032259">
    <property type="term" value="P:methylation"/>
    <property type="evidence" value="ECO:0007669"/>
    <property type="project" value="UniProtKB-KW"/>
</dbReference>
<dbReference type="Proteomes" id="UP000198718">
    <property type="component" value="Unassembled WGS sequence"/>
</dbReference>
<dbReference type="SUPFAM" id="SSF110849">
    <property type="entry name" value="ParB/Sulfiredoxin"/>
    <property type="match status" value="1"/>
</dbReference>
<dbReference type="GO" id="GO:0009307">
    <property type="term" value="P:DNA restriction-modification system"/>
    <property type="evidence" value="ECO:0007669"/>
    <property type="project" value="UniProtKB-KW"/>
</dbReference>
<keyword evidence="2 7" id="KW-0489">Methyltransferase</keyword>
<dbReference type="InterPro" id="IPR002941">
    <property type="entry name" value="DNA_methylase_N4/N6"/>
</dbReference>
<evidence type="ECO:0000256" key="1">
    <source>
        <dbReference type="ARBA" id="ARBA00006594"/>
    </source>
</evidence>
<dbReference type="PIRSF" id="PIRSF036758">
    <property type="entry name" value="Aden_M_ParB"/>
    <property type="match status" value="1"/>
</dbReference>
<dbReference type="PROSITE" id="PS00092">
    <property type="entry name" value="N6_MTASE"/>
    <property type="match status" value="1"/>
</dbReference>
<protein>
    <submittedName>
        <fullName evidence="7">DNA modification methylase</fullName>
    </submittedName>
</protein>
<dbReference type="SUPFAM" id="SSF53335">
    <property type="entry name" value="S-adenosyl-L-methionine-dependent methyltransferases"/>
    <property type="match status" value="1"/>
</dbReference>
<dbReference type="EMBL" id="FNFP01000011">
    <property type="protein sequence ID" value="SDL24055.1"/>
    <property type="molecule type" value="Genomic_DNA"/>
</dbReference>
<accession>A0A1G9IGC2</accession>
<evidence type="ECO:0000259" key="6">
    <source>
        <dbReference type="SMART" id="SM00470"/>
    </source>
</evidence>
<evidence type="ECO:0000256" key="5">
    <source>
        <dbReference type="ARBA" id="ARBA00022747"/>
    </source>
</evidence>
<proteinExistence type="inferred from homology"/>
<dbReference type="OrthoDB" id="9773571at2"/>
<dbReference type="PRINTS" id="PR00506">
    <property type="entry name" value="D21N6MTFRASE"/>
</dbReference>
<dbReference type="GO" id="GO:0003677">
    <property type="term" value="F:DNA binding"/>
    <property type="evidence" value="ECO:0007669"/>
    <property type="project" value="InterPro"/>
</dbReference>
<dbReference type="SMART" id="SM00470">
    <property type="entry name" value="ParB"/>
    <property type="match status" value="1"/>
</dbReference>
<dbReference type="GO" id="GO:0008170">
    <property type="term" value="F:N-methyltransferase activity"/>
    <property type="evidence" value="ECO:0007669"/>
    <property type="project" value="InterPro"/>
</dbReference>
<dbReference type="CDD" id="cd16401">
    <property type="entry name" value="ParB_N_like_MT"/>
    <property type="match status" value="1"/>
</dbReference>
<dbReference type="InterPro" id="IPR036086">
    <property type="entry name" value="ParB/Sulfiredoxin_sf"/>
</dbReference>
<gene>
    <name evidence="7" type="ORF">SAMN05660472_02858</name>
</gene>
<dbReference type="Gene3D" id="3.90.1530.10">
    <property type="entry name" value="Conserved hypothetical protein from pyrococcus furiosus pfu- 392566-001, ParB domain"/>
    <property type="match status" value="1"/>
</dbReference>